<organism evidence="3 4">
    <name type="scientific">Archangium minus</name>
    <dbReference type="NCBI Taxonomy" id="83450"/>
    <lineage>
        <taxon>Bacteria</taxon>
        <taxon>Pseudomonadati</taxon>
        <taxon>Myxococcota</taxon>
        <taxon>Myxococcia</taxon>
        <taxon>Myxococcales</taxon>
        <taxon>Cystobacterineae</taxon>
        <taxon>Archangiaceae</taxon>
        <taxon>Archangium</taxon>
    </lineage>
</organism>
<evidence type="ECO:0000256" key="2">
    <source>
        <dbReference type="SAM" id="SignalP"/>
    </source>
</evidence>
<sequence length="655" mass="69081">MARRILGIATSALLVGSSALVGCEGKQGPQGPAGATGQPGPQGPEGPKGDTGAPGTPGEQGESFRWLSFADVGFPATNADKHQVRTSGKMNLNGQEQNLGFITLLRSGQDRTGHACDLSSEANAASCFGTIPTANGTPMKDDSGAIEVASSQDFASLLKVGDNTFMVSQFESPVSSIFVTRITQEAGNGVLSATSTRAVDLSSVDGLWTTCAGSTTPWNTYLSSEEYPLDARAYFEMKDWPASSASSHRNLKAFAKYWGINAADGLASDEWATFNEKFSPYFHGFATEITLDASGNPTLAKHYAMGRHSMELSYVLPDRKTVLLTSDGSGEPLSMFVADTAGDLSAGTLYAMRIYQTSPRGTQLVSGDIEWINLGHATDAEIRALLHPAAGTARITFSDIFDVAAKTSTGACPAGFVPTLGECLLLKTGMEKAASRLETRRYAAYLGASVEMNKEEGVTFDPDTNRVYLAISDVTGPMANATGSDDGTHVQSAVNRCGAVFAMDVGPWTTSSGTIATQYAPLNIYPLVHGVTTNYPAGSPFVGNTCSVNGLASPDNVTYLPKFNTLIIGEDTSSHQNDAIWAFNTLTGKLTRILTTPYGAETTSPYWVPDINGFGYLMAAVQHPYGESDEDKANETGATGTASWIGVFGPFPALK</sequence>
<feature type="signal peptide" evidence="2">
    <location>
        <begin position="1"/>
        <end position="21"/>
    </location>
</feature>
<feature type="chain" id="PRO_5045348193" evidence="2">
    <location>
        <begin position="22"/>
        <end position="655"/>
    </location>
</feature>
<dbReference type="Pfam" id="PF01391">
    <property type="entry name" value="Collagen"/>
    <property type="match status" value="1"/>
</dbReference>
<dbReference type="InterPro" id="IPR008557">
    <property type="entry name" value="PhoX"/>
</dbReference>
<protein>
    <submittedName>
        <fullName evidence="3">DUF839 domain-containing protein</fullName>
    </submittedName>
</protein>
<keyword evidence="4" id="KW-1185">Reference proteome</keyword>
<keyword evidence="2" id="KW-0732">Signal</keyword>
<reference evidence="3 4" key="1">
    <citation type="submission" date="2019-08" db="EMBL/GenBank/DDBJ databases">
        <title>Archangium and Cystobacter genomes.</title>
        <authorList>
            <person name="Chen I.-C.K."/>
            <person name="Wielgoss S."/>
        </authorList>
    </citation>
    <scope>NUCLEOTIDE SEQUENCE [LARGE SCALE GENOMIC DNA]</scope>
    <source>
        <strain evidence="3 4">Cbm 6</strain>
    </source>
</reference>
<evidence type="ECO:0000313" key="4">
    <source>
        <dbReference type="Proteomes" id="UP001611383"/>
    </source>
</evidence>
<dbReference type="Proteomes" id="UP001611383">
    <property type="component" value="Chromosome"/>
</dbReference>
<dbReference type="EMBL" id="CP043494">
    <property type="protein sequence ID" value="WNG45738.1"/>
    <property type="molecule type" value="Genomic_DNA"/>
</dbReference>
<dbReference type="PANTHER" id="PTHR35399">
    <property type="entry name" value="SLR8030 PROTEIN"/>
    <property type="match status" value="1"/>
</dbReference>
<dbReference type="InterPro" id="IPR008160">
    <property type="entry name" value="Collagen"/>
</dbReference>
<feature type="compositionally biased region" description="Low complexity" evidence="1">
    <location>
        <begin position="24"/>
        <end position="39"/>
    </location>
</feature>
<evidence type="ECO:0000313" key="3">
    <source>
        <dbReference type="EMBL" id="WNG45738.1"/>
    </source>
</evidence>
<accession>A0ABY9WQ32</accession>
<dbReference type="RefSeq" id="WP_395821169.1">
    <property type="nucleotide sequence ID" value="NZ_CP043494.1"/>
</dbReference>
<name>A0ABY9WQ32_9BACT</name>
<dbReference type="PANTHER" id="PTHR35399:SF2">
    <property type="entry name" value="DUF839 DOMAIN-CONTAINING PROTEIN"/>
    <property type="match status" value="1"/>
</dbReference>
<gene>
    <name evidence="3" type="ORF">F0U60_17700</name>
</gene>
<dbReference type="Pfam" id="PF05787">
    <property type="entry name" value="PhoX"/>
    <property type="match status" value="1"/>
</dbReference>
<evidence type="ECO:0000256" key="1">
    <source>
        <dbReference type="SAM" id="MobiDB-lite"/>
    </source>
</evidence>
<feature type="region of interest" description="Disordered" evidence="1">
    <location>
        <begin position="22"/>
        <end position="62"/>
    </location>
</feature>
<proteinExistence type="predicted"/>
<dbReference type="PROSITE" id="PS51257">
    <property type="entry name" value="PROKAR_LIPOPROTEIN"/>
    <property type="match status" value="1"/>
</dbReference>